<sequence>MTSVRSALIIGGGIGGMSSALVLRRLGVAVDLIDIDPAWRVYGAGITITSPTLRAFDQLGILDDVLRDGFSGNGIRVCTIEGQQVGEVPDPAGMPGSGGIMRPTLHRILSEKTRASGATVRLGLTVDALHQRDDQVDVVFSAGGRASYDLVLGADGVFSRTRSLILPDAPQPAYTGQTIWRLFADRPAEIDRRHFFLGGPVKVGLSPVSRDSLYMFLLETCPRRSVVPDEELYLGLRDLLDGYGGPLRALREGLGPRSQIVMRPLEAFLLPPPWHVGRVLLIGDAAHPTTPHLASGAGMAVEDAIVLGEELARSDDLSKVLARFAERRTARCQLVVRNSMEIGRLERAGAPPAEQTRIVGETLAMLAQPI</sequence>
<evidence type="ECO:0000259" key="3">
    <source>
        <dbReference type="Pfam" id="PF01494"/>
    </source>
</evidence>
<name>A0ABU1MNQ3_9SPHN</name>
<dbReference type="EMBL" id="JAVDRD010000006">
    <property type="protein sequence ID" value="MDR6511887.1"/>
    <property type="molecule type" value="Genomic_DNA"/>
</dbReference>
<evidence type="ECO:0000256" key="2">
    <source>
        <dbReference type="ARBA" id="ARBA00023033"/>
    </source>
</evidence>
<organism evidence="4 5">
    <name type="scientific">Novosphingobium capsulatum</name>
    <dbReference type="NCBI Taxonomy" id="13688"/>
    <lineage>
        <taxon>Bacteria</taxon>
        <taxon>Pseudomonadati</taxon>
        <taxon>Pseudomonadota</taxon>
        <taxon>Alphaproteobacteria</taxon>
        <taxon>Sphingomonadales</taxon>
        <taxon>Sphingomonadaceae</taxon>
        <taxon>Novosphingobium</taxon>
    </lineage>
</organism>
<protein>
    <submittedName>
        <fullName evidence="4">2-polyprenyl-6-methoxyphenol hydroxylase-like FAD-dependent oxidoreductase</fullName>
    </submittedName>
</protein>
<reference evidence="4 5" key="1">
    <citation type="submission" date="2023-07" db="EMBL/GenBank/DDBJ databases">
        <title>Sorghum-associated microbial communities from plants grown in Nebraska, USA.</title>
        <authorList>
            <person name="Schachtman D."/>
        </authorList>
    </citation>
    <scope>NUCLEOTIDE SEQUENCE [LARGE SCALE GENOMIC DNA]</scope>
    <source>
        <strain evidence="4 5">DS1027</strain>
    </source>
</reference>
<accession>A0ABU1MNQ3</accession>
<feature type="domain" description="FAD-binding" evidence="3">
    <location>
        <begin position="7"/>
        <end position="339"/>
    </location>
</feature>
<dbReference type="SUPFAM" id="SSF51905">
    <property type="entry name" value="FAD/NAD(P)-binding domain"/>
    <property type="match status" value="1"/>
</dbReference>
<dbReference type="PANTHER" id="PTHR13789:SF309">
    <property type="entry name" value="PUTATIVE (AFU_ORTHOLOGUE AFUA_6G14510)-RELATED"/>
    <property type="match status" value="1"/>
</dbReference>
<keyword evidence="2" id="KW-0503">Monooxygenase</keyword>
<dbReference type="InterPro" id="IPR036188">
    <property type="entry name" value="FAD/NAD-bd_sf"/>
</dbReference>
<dbReference type="Gene3D" id="3.50.50.60">
    <property type="entry name" value="FAD/NAD(P)-binding domain"/>
    <property type="match status" value="1"/>
</dbReference>
<proteinExistence type="predicted"/>
<dbReference type="PRINTS" id="PR00420">
    <property type="entry name" value="RNGMNOXGNASE"/>
</dbReference>
<dbReference type="RefSeq" id="WP_309805615.1">
    <property type="nucleotide sequence ID" value="NZ_JAVDRD010000006.1"/>
</dbReference>
<evidence type="ECO:0000256" key="1">
    <source>
        <dbReference type="ARBA" id="ARBA00023002"/>
    </source>
</evidence>
<dbReference type="Pfam" id="PF01494">
    <property type="entry name" value="FAD_binding_3"/>
    <property type="match status" value="1"/>
</dbReference>
<evidence type="ECO:0000313" key="4">
    <source>
        <dbReference type="EMBL" id="MDR6511887.1"/>
    </source>
</evidence>
<dbReference type="PANTHER" id="PTHR13789">
    <property type="entry name" value="MONOOXYGENASE"/>
    <property type="match status" value="1"/>
</dbReference>
<dbReference type="Proteomes" id="UP001184150">
    <property type="component" value="Unassembled WGS sequence"/>
</dbReference>
<evidence type="ECO:0000313" key="5">
    <source>
        <dbReference type="Proteomes" id="UP001184150"/>
    </source>
</evidence>
<dbReference type="InterPro" id="IPR050493">
    <property type="entry name" value="FAD-dep_Monooxygenase_BioMet"/>
</dbReference>
<keyword evidence="1" id="KW-0560">Oxidoreductase</keyword>
<dbReference type="NCBIfam" id="NF005313">
    <property type="entry name" value="PRK06847.1"/>
    <property type="match status" value="1"/>
</dbReference>
<keyword evidence="5" id="KW-1185">Reference proteome</keyword>
<gene>
    <name evidence="4" type="ORF">J2792_002763</name>
</gene>
<dbReference type="InterPro" id="IPR002938">
    <property type="entry name" value="FAD-bd"/>
</dbReference>
<comment type="caution">
    <text evidence="4">The sequence shown here is derived from an EMBL/GenBank/DDBJ whole genome shotgun (WGS) entry which is preliminary data.</text>
</comment>